<dbReference type="EMBL" id="CAKAEH010001396">
    <property type="protein sequence ID" value="CAG9535706.1"/>
    <property type="molecule type" value="Genomic_DNA"/>
</dbReference>
<feature type="signal peptide" evidence="2">
    <location>
        <begin position="1"/>
        <end position="19"/>
    </location>
</feature>
<organism evidence="3 4">
    <name type="scientific">Cercopithifilaria johnstoni</name>
    <dbReference type="NCBI Taxonomy" id="2874296"/>
    <lineage>
        <taxon>Eukaryota</taxon>
        <taxon>Metazoa</taxon>
        <taxon>Ecdysozoa</taxon>
        <taxon>Nematoda</taxon>
        <taxon>Chromadorea</taxon>
        <taxon>Rhabditida</taxon>
        <taxon>Spirurina</taxon>
        <taxon>Spiruromorpha</taxon>
        <taxon>Filarioidea</taxon>
        <taxon>Onchocercidae</taxon>
        <taxon>Cercopithifilaria</taxon>
    </lineage>
</organism>
<feature type="region of interest" description="Disordered" evidence="1">
    <location>
        <begin position="143"/>
        <end position="186"/>
    </location>
</feature>
<feature type="compositionally biased region" description="Acidic residues" evidence="1">
    <location>
        <begin position="172"/>
        <end position="183"/>
    </location>
</feature>
<reference evidence="3" key="1">
    <citation type="submission" date="2021-09" db="EMBL/GenBank/DDBJ databases">
        <authorList>
            <consortium name="Pathogen Informatics"/>
        </authorList>
    </citation>
    <scope>NUCLEOTIDE SEQUENCE</scope>
</reference>
<dbReference type="AlphaFoldDB" id="A0A8J2Q7K9"/>
<feature type="chain" id="PRO_5035243239" evidence="2">
    <location>
        <begin position="20"/>
        <end position="269"/>
    </location>
</feature>
<dbReference type="OrthoDB" id="5876856at2759"/>
<dbReference type="InterPro" id="IPR000884">
    <property type="entry name" value="TSP1_rpt"/>
</dbReference>
<comment type="caution">
    <text evidence="3">The sequence shown here is derived from an EMBL/GenBank/DDBJ whole genome shotgun (WGS) entry which is preliminary data.</text>
</comment>
<dbReference type="SUPFAM" id="SSF82895">
    <property type="entry name" value="TSP-1 type 1 repeat"/>
    <property type="match status" value="1"/>
</dbReference>
<protein>
    <submittedName>
        <fullName evidence="3">Uncharacterized protein</fullName>
    </submittedName>
</protein>
<keyword evidence="2" id="KW-0732">Signal</keyword>
<evidence type="ECO:0000256" key="1">
    <source>
        <dbReference type="SAM" id="MobiDB-lite"/>
    </source>
</evidence>
<feature type="region of interest" description="Disordered" evidence="1">
    <location>
        <begin position="205"/>
        <end position="227"/>
    </location>
</feature>
<dbReference type="SMART" id="SM00209">
    <property type="entry name" value="TSP1"/>
    <property type="match status" value="1"/>
</dbReference>
<keyword evidence="4" id="KW-1185">Reference proteome</keyword>
<dbReference type="Gene3D" id="2.20.100.10">
    <property type="entry name" value="Thrombospondin type-1 (TSP1) repeat"/>
    <property type="match status" value="1"/>
</dbReference>
<accession>A0A8J2Q7K9</accession>
<evidence type="ECO:0000256" key="2">
    <source>
        <dbReference type="SAM" id="SignalP"/>
    </source>
</evidence>
<dbReference type="PROSITE" id="PS50092">
    <property type="entry name" value="TSP1"/>
    <property type="match status" value="1"/>
</dbReference>
<evidence type="ECO:0000313" key="4">
    <source>
        <dbReference type="Proteomes" id="UP000746747"/>
    </source>
</evidence>
<name>A0A8J2Q7K9_9BILA</name>
<dbReference type="InterPro" id="IPR036383">
    <property type="entry name" value="TSP1_rpt_sf"/>
</dbReference>
<proteinExistence type="predicted"/>
<gene>
    <name evidence="3" type="ORF">CJOHNSTONI_LOCUS5700</name>
</gene>
<evidence type="ECO:0000313" key="3">
    <source>
        <dbReference type="EMBL" id="CAG9535706.1"/>
    </source>
</evidence>
<dbReference type="Proteomes" id="UP000746747">
    <property type="component" value="Unassembled WGS sequence"/>
</dbReference>
<sequence>MFFIWLPIFLSLLLQQAISQVALILEDWSEWNECSDSCGGCGMQNRTLILLNGTYIVHARHCNTKPCVNEEPCCKPFKFIKGKCLISEKIQNDESKFNDSQNQIEEAVLAWNSIKEDHKQSDDPQELKKEAVYAWNNIKQLQSPDNKNISNVNPNETSKISSDLNGTRDGDDVVEGSGEIDNEMDSKTNKTEILNLYIKNTDASSVPKKKKISSGKGYNRKDYKQRQRRYRQHLTRVVPKPQNAEKSEKSAKMFDSIYEYDYYDYYYYY</sequence>
<feature type="compositionally biased region" description="Polar residues" evidence="1">
    <location>
        <begin position="143"/>
        <end position="165"/>
    </location>
</feature>